<proteinExistence type="inferred from homology"/>
<protein>
    <submittedName>
        <fullName evidence="3">Penicillin acylase (Penicillin amidase)</fullName>
    </submittedName>
</protein>
<feature type="chain" id="PRO_5013100017" evidence="2">
    <location>
        <begin position="27"/>
        <end position="141"/>
    </location>
</feature>
<organism evidence="3 4">
    <name type="scientific">Caballeronia sordidicola</name>
    <name type="common">Burkholderia sordidicola</name>
    <dbReference type="NCBI Taxonomy" id="196367"/>
    <lineage>
        <taxon>Bacteria</taxon>
        <taxon>Pseudomonadati</taxon>
        <taxon>Pseudomonadota</taxon>
        <taxon>Betaproteobacteria</taxon>
        <taxon>Burkholderiales</taxon>
        <taxon>Burkholderiaceae</taxon>
        <taxon>Caballeronia</taxon>
    </lineage>
</organism>
<dbReference type="EMBL" id="NBTY01000198">
    <property type="protein sequence ID" value="OTP67112.1"/>
    <property type="molecule type" value="Genomic_DNA"/>
</dbReference>
<sequence>MAAAARKLAASAGMIAVALAFQLAQADETPQQTITLEGLAKPADILIDRWGVPHIFAASEQDGFFVQGFNAARDRLFQIDLWRRRGMGQLAEVFGPAYVEQDKATHLFLYRGDMTAEWKRYGPDAKPVATRFAAGAGAQTQ</sequence>
<dbReference type="InterPro" id="IPR023343">
    <property type="entry name" value="Penicillin_amidase_dom1"/>
</dbReference>
<evidence type="ECO:0000256" key="2">
    <source>
        <dbReference type="SAM" id="SignalP"/>
    </source>
</evidence>
<evidence type="ECO:0000313" key="4">
    <source>
        <dbReference type="Proteomes" id="UP000194546"/>
    </source>
</evidence>
<dbReference type="Gene3D" id="1.10.439.10">
    <property type="entry name" value="Penicillin Amidohydrolase, domain 1"/>
    <property type="match status" value="1"/>
</dbReference>
<dbReference type="InterPro" id="IPR002692">
    <property type="entry name" value="S45"/>
</dbReference>
<dbReference type="PANTHER" id="PTHR34218:SF4">
    <property type="entry name" value="ACYL-HOMOSERINE LACTONE ACYLASE QUIP"/>
    <property type="match status" value="1"/>
</dbReference>
<keyword evidence="2" id="KW-0732">Signal</keyword>
<evidence type="ECO:0000313" key="3">
    <source>
        <dbReference type="EMBL" id="OTP67112.1"/>
    </source>
</evidence>
<evidence type="ECO:0000256" key="1">
    <source>
        <dbReference type="ARBA" id="ARBA00006586"/>
    </source>
</evidence>
<gene>
    <name evidence="3" type="ORF">PAMC26510_32205</name>
</gene>
<dbReference type="GO" id="GO:0017000">
    <property type="term" value="P:antibiotic biosynthetic process"/>
    <property type="evidence" value="ECO:0007669"/>
    <property type="project" value="InterPro"/>
</dbReference>
<feature type="signal peptide" evidence="2">
    <location>
        <begin position="1"/>
        <end position="26"/>
    </location>
</feature>
<dbReference type="AlphaFoldDB" id="A0A242M883"/>
<dbReference type="Proteomes" id="UP000194546">
    <property type="component" value="Unassembled WGS sequence"/>
</dbReference>
<dbReference type="Pfam" id="PF01804">
    <property type="entry name" value="Penicil_amidase"/>
    <property type="match status" value="1"/>
</dbReference>
<dbReference type="PANTHER" id="PTHR34218">
    <property type="entry name" value="PEPTIDASE S45 PENICILLIN AMIDASE"/>
    <property type="match status" value="1"/>
</dbReference>
<dbReference type="InterPro" id="IPR029055">
    <property type="entry name" value="Ntn_hydrolases_N"/>
</dbReference>
<dbReference type="SUPFAM" id="SSF56235">
    <property type="entry name" value="N-terminal nucleophile aminohydrolases (Ntn hydrolases)"/>
    <property type="match status" value="1"/>
</dbReference>
<comment type="caution">
    <text evidence="3">The sequence shown here is derived from an EMBL/GenBank/DDBJ whole genome shotgun (WGS) entry which is preliminary data.</text>
</comment>
<name>A0A242M883_CABSO</name>
<accession>A0A242M883</accession>
<comment type="similarity">
    <text evidence="1">Belongs to the peptidase S45 family.</text>
</comment>
<dbReference type="GO" id="GO:0016811">
    <property type="term" value="F:hydrolase activity, acting on carbon-nitrogen (but not peptide) bonds, in linear amides"/>
    <property type="evidence" value="ECO:0007669"/>
    <property type="project" value="InterPro"/>
</dbReference>
<reference evidence="3 4" key="1">
    <citation type="submission" date="2017-03" db="EMBL/GenBank/DDBJ databases">
        <title>Genome analysis of strain PAMC 26510.</title>
        <authorList>
            <person name="Oh H.-M."/>
            <person name="Yang J.-A."/>
        </authorList>
    </citation>
    <scope>NUCLEOTIDE SEQUENCE [LARGE SCALE GENOMIC DNA]</scope>
    <source>
        <strain evidence="3 4">PAMC 26510</strain>
    </source>
</reference>